<keyword evidence="4 6" id="KW-0472">Membrane</keyword>
<keyword evidence="2 6" id="KW-0812">Transmembrane</keyword>
<accession>A0A512E1X2</accession>
<dbReference type="EMBL" id="BJYZ01000049">
    <property type="protein sequence ID" value="GEO42729.1"/>
    <property type="molecule type" value="Genomic_DNA"/>
</dbReference>
<gene>
    <name evidence="7" type="ORF">SAE02_68770</name>
</gene>
<proteinExistence type="predicted"/>
<evidence type="ECO:0000256" key="5">
    <source>
        <dbReference type="SAM" id="MobiDB-lite"/>
    </source>
</evidence>
<feature type="compositionally biased region" description="Basic and acidic residues" evidence="5">
    <location>
        <begin position="15"/>
        <end position="33"/>
    </location>
</feature>
<keyword evidence="8" id="KW-1185">Reference proteome</keyword>
<dbReference type="InterPro" id="IPR021147">
    <property type="entry name" value="DUF697"/>
</dbReference>
<sequence>MMAESAPPQSPPPKPEPEEIDKGFEEADDDNRTPEERAATIINHATAQAAFWGAWPAVSWVALVMINMTMIVFIGRAYGHLWDKQKAKGLLFQILKGMGLSTGLLLAGGKFVNDALKLTGFGTIPAMAADAVLCGAVTYAVGYTTELYFKQDGQMSKQALKAAFKEQYRQARQKMTESGNPPA</sequence>
<protein>
    <submittedName>
        <fullName evidence="7">Uncharacterized protein</fullName>
    </submittedName>
</protein>
<comment type="caution">
    <text evidence="7">The sequence shown here is derived from an EMBL/GenBank/DDBJ whole genome shotgun (WGS) entry which is preliminary data.</text>
</comment>
<feature type="transmembrane region" description="Helical" evidence="6">
    <location>
        <begin position="90"/>
        <end position="112"/>
    </location>
</feature>
<name>A0A512E1X2_9PROT</name>
<dbReference type="RefSeq" id="WP_044436464.1">
    <property type="nucleotide sequence ID" value="NZ_BJYZ01000049.1"/>
</dbReference>
<evidence type="ECO:0000256" key="4">
    <source>
        <dbReference type="ARBA" id="ARBA00023136"/>
    </source>
</evidence>
<dbReference type="OrthoDB" id="7351273at2"/>
<dbReference type="GO" id="GO:0016020">
    <property type="term" value="C:membrane"/>
    <property type="evidence" value="ECO:0007669"/>
    <property type="project" value="UniProtKB-SubCell"/>
</dbReference>
<feature type="region of interest" description="Disordered" evidence="5">
    <location>
        <begin position="1"/>
        <end position="33"/>
    </location>
</feature>
<keyword evidence="3 6" id="KW-1133">Transmembrane helix</keyword>
<dbReference type="AlphaFoldDB" id="A0A512E1X2"/>
<evidence type="ECO:0000256" key="3">
    <source>
        <dbReference type="ARBA" id="ARBA00022989"/>
    </source>
</evidence>
<organism evidence="7 8">
    <name type="scientific">Skermanella aerolata</name>
    <dbReference type="NCBI Taxonomy" id="393310"/>
    <lineage>
        <taxon>Bacteria</taxon>
        <taxon>Pseudomonadati</taxon>
        <taxon>Pseudomonadota</taxon>
        <taxon>Alphaproteobacteria</taxon>
        <taxon>Rhodospirillales</taxon>
        <taxon>Azospirillaceae</taxon>
        <taxon>Skermanella</taxon>
    </lineage>
</organism>
<evidence type="ECO:0000256" key="1">
    <source>
        <dbReference type="ARBA" id="ARBA00004141"/>
    </source>
</evidence>
<comment type="subcellular location">
    <subcellularLocation>
        <location evidence="1">Membrane</location>
        <topology evidence="1">Multi-pass membrane protein</topology>
    </subcellularLocation>
</comment>
<evidence type="ECO:0000256" key="6">
    <source>
        <dbReference type="SAM" id="Phobius"/>
    </source>
</evidence>
<evidence type="ECO:0000313" key="7">
    <source>
        <dbReference type="EMBL" id="GEO42729.1"/>
    </source>
</evidence>
<feature type="transmembrane region" description="Helical" evidence="6">
    <location>
        <begin position="57"/>
        <end position="78"/>
    </location>
</feature>
<dbReference type="Proteomes" id="UP000321523">
    <property type="component" value="Unassembled WGS sequence"/>
</dbReference>
<reference evidence="7 8" key="1">
    <citation type="submission" date="2019-07" db="EMBL/GenBank/DDBJ databases">
        <title>Whole genome shotgun sequence of Skermanella aerolata NBRC 106429.</title>
        <authorList>
            <person name="Hosoyama A."/>
            <person name="Uohara A."/>
            <person name="Ohji S."/>
            <person name="Ichikawa N."/>
        </authorList>
    </citation>
    <scope>NUCLEOTIDE SEQUENCE [LARGE SCALE GENOMIC DNA]</scope>
    <source>
        <strain evidence="7 8">NBRC 106429</strain>
    </source>
</reference>
<evidence type="ECO:0000313" key="8">
    <source>
        <dbReference type="Proteomes" id="UP000321523"/>
    </source>
</evidence>
<feature type="transmembrane region" description="Helical" evidence="6">
    <location>
        <begin position="124"/>
        <end position="149"/>
    </location>
</feature>
<dbReference type="Pfam" id="PF05128">
    <property type="entry name" value="DUF697"/>
    <property type="match status" value="1"/>
</dbReference>
<evidence type="ECO:0000256" key="2">
    <source>
        <dbReference type="ARBA" id="ARBA00022692"/>
    </source>
</evidence>